<feature type="region of interest" description="Disordered" evidence="1">
    <location>
        <begin position="200"/>
        <end position="220"/>
    </location>
</feature>
<gene>
    <name evidence="2" type="ORF">MVEN_00936800</name>
</gene>
<dbReference type="Proteomes" id="UP000620124">
    <property type="component" value="Unassembled WGS sequence"/>
</dbReference>
<sequence length="220" mass="24018">MTPRMSALRFPDTENGSQLDSPDVAGGEVRRTTSAPEPNSHQHLDIVCDVNTTYFDTVERDAGALFPRHKSHLGHDIPHLDSYPRTTAPNSRVTTEFSSKIILARAAAEALRVRYTAGCITGASKSASWSSSWILCALVCTPARLPPHSQNLLRQRLSRPRQGHGSRSPGLWTAETRFRARLALQSPILAAAVAETKGATRARRRGVSARGMPLRSSTRS</sequence>
<proteinExistence type="predicted"/>
<evidence type="ECO:0000313" key="2">
    <source>
        <dbReference type="EMBL" id="KAF7356070.1"/>
    </source>
</evidence>
<keyword evidence="3" id="KW-1185">Reference proteome</keyword>
<evidence type="ECO:0000313" key="3">
    <source>
        <dbReference type="Proteomes" id="UP000620124"/>
    </source>
</evidence>
<name>A0A8H6Y852_9AGAR</name>
<accession>A0A8H6Y852</accession>
<dbReference type="EMBL" id="JACAZI010000007">
    <property type="protein sequence ID" value="KAF7356070.1"/>
    <property type="molecule type" value="Genomic_DNA"/>
</dbReference>
<feature type="region of interest" description="Disordered" evidence="1">
    <location>
        <begin position="1"/>
        <end position="41"/>
    </location>
</feature>
<protein>
    <submittedName>
        <fullName evidence="2">Uncharacterized protein</fullName>
    </submittedName>
</protein>
<comment type="caution">
    <text evidence="2">The sequence shown here is derived from an EMBL/GenBank/DDBJ whole genome shotgun (WGS) entry which is preliminary data.</text>
</comment>
<evidence type="ECO:0000256" key="1">
    <source>
        <dbReference type="SAM" id="MobiDB-lite"/>
    </source>
</evidence>
<dbReference type="AlphaFoldDB" id="A0A8H6Y852"/>
<organism evidence="2 3">
    <name type="scientific">Mycena venus</name>
    <dbReference type="NCBI Taxonomy" id="2733690"/>
    <lineage>
        <taxon>Eukaryota</taxon>
        <taxon>Fungi</taxon>
        <taxon>Dikarya</taxon>
        <taxon>Basidiomycota</taxon>
        <taxon>Agaricomycotina</taxon>
        <taxon>Agaricomycetes</taxon>
        <taxon>Agaricomycetidae</taxon>
        <taxon>Agaricales</taxon>
        <taxon>Marasmiineae</taxon>
        <taxon>Mycenaceae</taxon>
        <taxon>Mycena</taxon>
    </lineage>
</organism>
<reference evidence="2" key="1">
    <citation type="submission" date="2020-05" db="EMBL/GenBank/DDBJ databases">
        <title>Mycena genomes resolve the evolution of fungal bioluminescence.</title>
        <authorList>
            <person name="Tsai I.J."/>
        </authorList>
    </citation>
    <scope>NUCLEOTIDE SEQUENCE</scope>
    <source>
        <strain evidence="2">CCC161011</strain>
    </source>
</reference>